<gene>
    <name evidence="1" type="ORF">AVEN_118992_1</name>
</gene>
<comment type="caution">
    <text evidence="1">The sequence shown here is derived from an EMBL/GenBank/DDBJ whole genome shotgun (WGS) entry which is preliminary data.</text>
</comment>
<evidence type="ECO:0000313" key="2">
    <source>
        <dbReference type="Proteomes" id="UP000499080"/>
    </source>
</evidence>
<dbReference type="AlphaFoldDB" id="A0A4Y2C0I8"/>
<feature type="non-terminal residue" evidence="1">
    <location>
        <position position="1"/>
    </location>
</feature>
<dbReference type="EMBL" id="BGPR01000124">
    <property type="protein sequence ID" value="GBL96884.1"/>
    <property type="molecule type" value="Genomic_DNA"/>
</dbReference>
<protein>
    <submittedName>
        <fullName evidence="1">Uncharacterized protein</fullName>
    </submittedName>
</protein>
<proteinExistence type="predicted"/>
<organism evidence="1 2">
    <name type="scientific">Araneus ventricosus</name>
    <name type="common">Orbweaver spider</name>
    <name type="synonym">Epeira ventricosa</name>
    <dbReference type="NCBI Taxonomy" id="182803"/>
    <lineage>
        <taxon>Eukaryota</taxon>
        <taxon>Metazoa</taxon>
        <taxon>Ecdysozoa</taxon>
        <taxon>Arthropoda</taxon>
        <taxon>Chelicerata</taxon>
        <taxon>Arachnida</taxon>
        <taxon>Araneae</taxon>
        <taxon>Araneomorphae</taxon>
        <taxon>Entelegynae</taxon>
        <taxon>Araneoidea</taxon>
        <taxon>Araneidae</taxon>
        <taxon>Araneus</taxon>
    </lineage>
</organism>
<accession>A0A4Y2C0I8</accession>
<keyword evidence="2" id="KW-1185">Reference proteome</keyword>
<sequence length="117" mass="13192">RTDLKANNCQNLIYTYQSSLPVPAESRHIFHRRGSTSFQKFSLLRAYPFPKPMDYGVFVLNLNFHHLSVPIHLENFLVDPFHFQPIKFGGSFKGLSVSAAHMGNLILKATAPPPPSL</sequence>
<reference evidence="1 2" key="1">
    <citation type="journal article" date="2019" name="Sci. Rep.">
        <title>Orb-weaving spider Araneus ventricosus genome elucidates the spidroin gene catalogue.</title>
        <authorList>
            <person name="Kono N."/>
            <person name="Nakamura H."/>
            <person name="Ohtoshi R."/>
            <person name="Moran D.A.P."/>
            <person name="Shinohara A."/>
            <person name="Yoshida Y."/>
            <person name="Fujiwara M."/>
            <person name="Mori M."/>
            <person name="Tomita M."/>
            <person name="Arakawa K."/>
        </authorList>
    </citation>
    <scope>NUCLEOTIDE SEQUENCE [LARGE SCALE GENOMIC DNA]</scope>
</reference>
<evidence type="ECO:0000313" key="1">
    <source>
        <dbReference type="EMBL" id="GBL96884.1"/>
    </source>
</evidence>
<dbReference type="Proteomes" id="UP000499080">
    <property type="component" value="Unassembled WGS sequence"/>
</dbReference>
<name>A0A4Y2C0I8_ARAVE</name>